<keyword evidence="2" id="KW-1185">Reference proteome</keyword>
<sequence length="183" mass="19541">MTPGLQQLVALVPPPPVPGAYAIPAARLAAEASLGVTLPDDHRALLDTYGPGAFDDFLWLLAPGAEERHLDLVEQARVRLEALRSLAAGGEVVPYDVDGGELLPWAVTDNGDVCFWRCSPRHDPERWGVVVNEARGPAWEPFDLTATGFLVAVLSGRERVRAFPSDVPSAQPRFTVRAAGGAG</sequence>
<evidence type="ECO:0000313" key="2">
    <source>
        <dbReference type="Proteomes" id="UP000679307"/>
    </source>
</evidence>
<name>A0ABX8ECC3_9ACTN</name>
<dbReference type="InterPro" id="IPR037883">
    <property type="entry name" value="Knr4/Smi1-like_sf"/>
</dbReference>
<proteinExistence type="predicted"/>
<accession>A0ABX8ECC3</accession>
<dbReference type="SUPFAM" id="SSF160631">
    <property type="entry name" value="SMI1/KNR4-like"/>
    <property type="match status" value="1"/>
</dbReference>
<protein>
    <recommendedName>
        <fullName evidence="3">SMI1/KNR4 family protein</fullName>
    </recommendedName>
</protein>
<evidence type="ECO:0008006" key="3">
    <source>
        <dbReference type="Google" id="ProtNLM"/>
    </source>
</evidence>
<dbReference type="RefSeq" id="WP_214057721.1">
    <property type="nucleotide sequence ID" value="NZ_BAAAHS010000037.1"/>
</dbReference>
<organism evidence="1 2">
    <name type="scientific">Nocardioides aquaticus</name>
    <dbReference type="NCBI Taxonomy" id="160826"/>
    <lineage>
        <taxon>Bacteria</taxon>
        <taxon>Bacillati</taxon>
        <taxon>Actinomycetota</taxon>
        <taxon>Actinomycetes</taxon>
        <taxon>Propionibacteriales</taxon>
        <taxon>Nocardioidaceae</taxon>
        <taxon>Nocardioides</taxon>
    </lineage>
</organism>
<evidence type="ECO:0000313" key="1">
    <source>
        <dbReference type="EMBL" id="QVT78089.1"/>
    </source>
</evidence>
<dbReference type="EMBL" id="CP075371">
    <property type="protein sequence ID" value="QVT78089.1"/>
    <property type="molecule type" value="Genomic_DNA"/>
</dbReference>
<dbReference type="Proteomes" id="UP000679307">
    <property type="component" value="Chromosome"/>
</dbReference>
<gene>
    <name evidence="1" type="ORF">ENKNEFLB_00461</name>
</gene>
<reference evidence="1 2" key="1">
    <citation type="submission" date="2021-05" db="EMBL/GenBank/DDBJ databases">
        <title>Complete genome of Nocardioides aquaticus KCTC 9944T isolated from meromictic and hypersaline Ekho Lake, Antarctica.</title>
        <authorList>
            <person name="Hwang K."/>
            <person name="Kim K.M."/>
            <person name="Choe H."/>
        </authorList>
    </citation>
    <scope>NUCLEOTIDE SEQUENCE [LARGE SCALE GENOMIC DNA]</scope>
    <source>
        <strain evidence="1 2">KCTC 9944</strain>
    </source>
</reference>